<keyword evidence="2" id="KW-1185">Reference proteome</keyword>
<dbReference type="AlphaFoldDB" id="A0AAN9LCU4"/>
<evidence type="ECO:0000313" key="1">
    <source>
        <dbReference type="EMBL" id="KAK7332287.1"/>
    </source>
</evidence>
<sequence>MGDAYVCLYVANRNKFQKKKKREWVKQEMSLSLFFSPVKRLKFSSQSIIFCWLFDTVPGFNVREIMNVCVVGCTLKLAY</sequence>
<comment type="caution">
    <text evidence="1">The sequence shown here is derived from an EMBL/GenBank/DDBJ whole genome shotgun (WGS) entry which is preliminary data.</text>
</comment>
<gene>
    <name evidence="1" type="ORF">VNO80_29037</name>
</gene>
<evidence type="ECO:0000313" key="2">
    <source>
        <dbReference type="Proteomes" id="UP001374584"/>
    </source>
</evidence>
<name>A0AAN9LCU4_PHACN</name>
<reference evidence="1 2" key="1">
    <citation type="submission" date="2024-01" db="EMBL/GenBank/DDBJ databases">
        <title>The genomes of 5 underutilized Papilionoideae crops provide insights into root nodulation and disease resistanc.</title>
        <authorList>
            <person name="Jiang F."/>
        </authorList>
    </citation>
    <scope>NUCLEOTIDE SEQUENCE [LARGE SCALE GENOMIC DNA]</scope>
    <source>
        <strain evidence="1">JINMINGXINNONG_FW02</strain>
        <tissue evidence="1">Leaves</tissue>
    </source>
</reference>
<organism evidence="1 2">
    <name type="scientific">Phaseolus coccineus</name>
    <name type="common">Scarlet runner bean</name>
    <name type="synonym">Phaseolus multiflorus</name>
    <dbReference type="NCBI Taxonomy" id="3886"/>
    <lineage>
        <taxon>Eukaryota</taxon>
        <taxon>Viridiplantae</taxon>
        <taxon>Streptophyta</taxon>
        <taxon>Embryophyta</taxon>
        <taxon>Tracheophyta</taxon>
        <taxon>Spermatophyta</taxon>
        <taxon>Magnoliopsida</taxon>
        <taxon>eudicotyledons</taxon>
        <taxon>Gunneridae</taxon>
        <taxon>Pentapetalae</taxon>
        <taxon>rosids</taxon>
        <taxon>fabids</taxon>
        <taxon>Fabales</taxon>
        <taxon>Fabaceae</taxon>
        <taxon>Papilionoideae</taxon>
        <taxon>50 kb inversion clade</taxon>
        <taxon>NPAAA clade</taxon>
        <taxon>indigoferoid/millettioid clade</taxon>
        <taxon>Phaseoleae</taxon>
        <taxon>Phaseolus</taxon>
    </lineage>
</organism>
<accession>A0AAN9LCU4</accession>
<dbReference type="EMBL" id="JAYMYR010000011">
    <property type="protein sequence ID" value="KAK7332287.1"/>
    <property type="molecule type" value="Genomic_DNA"/>
</dbReference>
<dbReference type="Proteomes" id="UP001374584">
    <property type="component" value="Unassembled WGS sequence"/>
</dbReference>
<protein>
    <submittedName>
        <fullName evidence="1">Uncharacterized protein</fullName>
    </submittedName>
</protein>
<proteinExistence type="predicted"/>